<proteinExistence type="predicted"/>
<evidence type="ECO:0000256" key="1">
    <source>
        <dbReference type="SAM" id="SignalP"/>
    </source>
</evidence>
<reference evidence="3" key="1">
    <citation type="submission" date="2022-11" db="UniProtKB">
        <authorList>
            <consortium name="WormBaseParasite"/>
        </authorList>
    </citation>
    <scope>IDENTIFICATION</scope>
</reference>
<feature type="signal peptide" evidence="1">
    <location>
        <begin position="1"/>
        <end position="17"/>
    </location>
</feature>
<accession>A0A914GR93</accession>
<feature type="chain" id="PRO_5037034241" evidence="1">
    <location>
        <begin position="18"/>
        <end position="255"/>
    </location>
</feature>
<dbReference type="WBParaSite" id="Gr19_v10_g10564.t1">
    <property type="protein sequence ID" value="Gr19_v10_g10564.t1"/>
    <property type="gene ID" value="Gr19_v10_g10564"/>
</dbReference>
<organism evidence="2 3">
    <name type="scientific">Globodera rostochiensis</name>
    <name type="common">Golden nematode worm</name>
    <name type="synonym">Heterodera rostochiensis</name>
    <dbReference type="NCBI Taxonomy" id="31243"/>
    <lineage>
        <taxon>Eukaryota</taxon>
        <taxon>Metazoa</taxon>
        <taxon>Ecdysozoa</taxon>
        <taxon>Nematoda</taxon>
        <taxon>Chromadorea</taxon>
        <taxon>Rhabditida</taxon>
        <taxon>Tylenchina</taxon>
        <taxon>Tylenchomorpha</taxon>
        <taxon>Tylenchoidea</taxon>
        <taxon>Heteroderidae</taxon>
        <taxon>Heteroderinae</taxon>
        <taxon>Globodera</taxon>
    </lineage>
</organism>
<protein>
    <submittedName>
        <fullName evidence="3">Uncharacterized protein</fullName>
    </submittedName>
</protein>
<keyword evidence="1" id="KW-0732">Signal</keyword>
<evidence type="ECO:0000313" key="3">
    <source>
        <dbReference type="WBParaSite" id="Gr19_v10_g10564.t1"/>
    </source>
</evidence>
<name>A0A914GR93_GLORO</name>
<dbReference type="AlphaFoldDB" id="A0A914GR93"/>
<evidence type="ECO:0000313" key="2">
    <source>
        <dbReference type="Proteomes" id="UP000887572"/>
    </source>
</evidence>
<keyword evidence="2" id="KW-1185">Reference proteome</keyword>
<dbReference type="Proteomes" id="UP000887572">
    <property type="component" value="Unplaced"/>
</dbReference>
<sequence>MSLFFLIFWPGGISVRAQNAQLQAQAAAEAAQNAFMQAQAAAAAPSGSSDDNSGGGEGRVFLHLGWSQWQDMLCNFWRREGNCLLFEQRRWCGMIPEKAQTLAQATADLIRGGSEVSKTALWGQLFAMDSGHLPATIDTSVEFQTACRAVSFRILCEGKETLLDFLIDAISSRHASAVTNAGLFLANTPGLVGLVDTADRGDNRPLGWRVMAEILTNYRFHADLNATLAKLLPKLRPPCHNIDELMDRGAPYGPY</sequence>